<dbReference type="SUPFAM" id="SSF101690">
    <property type="entry name" value="PAZ domain"/>
    <property type="match status" value="1"/>
</dbReference>
<organism evidence="11 12">
    <name type="scientific">Ceutorhynchus assimilis</name>
    <name type="common">cabbage seed weevil</name>
    <dbReference type="NCBI Taxonomy" id="467358"/>
    <lineage>
        <taxon>Eukaryota</taxon>
        <taxon>Metazoa</taxon>
        <taxon>Ecdysozoa</taxon>
        <taxon>Arthropoda</taxon>
        <taxon>Hexapoda</taxon>
        <taxon>Insecta</taxon>
        <taxon>Pterygota</taxon>
        <taxon>Neoptera</taxon>
        <taxon>Endopterygota</taxon>
        <taxon>Coleoptera</taxon>
        <taxon>Polyphaga</taxon>
        <taxon>Cucujiformia</taxon>
        <taxon>Curculionidae</taxon>
        <taxon>Ceutorhynchinae</taxon>
        <taxon>Ceutorhynchus</taxon>
    </lineage>
</organism>
<feature type="compositionally biased region" description="Pro residues" evidence="8">
    <location>
        <begin position="47"/>
        <end position="60"/>
    </location>
</feature>
<keyword evidence="2" id="KW-0217">Developmental protein</keyword>
<feature type="domain" description="Piwi" evidence="10">
    <location>
        <begin position="605"/>
        <end position="898"/>
    </location>
</feature>
<proteinExistence type="inferred from homology"/>
<evidence type="ECO:0008006" key="13">
    <source>
        <dbReference type="Google" id="ProtNLM"/>
    </source>
</evidence>
<dbReference type="GO" id="GO:0140965">
    <property type="term" value="P:secondary piRNA processing"/>
    <property type="evidence" value="ECO:0007669"/>
    <property type="project" value="UniProtKB-ARBA"/>
</dbReference>
<reference evidence="11" key="1">
    <citation type="submission" date="2022-01" db="EMBL/GenBank/DDBJ databases">
        <authorList>
            <person name="King R."/>
        </authorList>
    </citation>
    <scope>NUCLEOTIDE SEQUENCE</scope>
</reference>
<evidence type="ECO:0000259" key="10">
    <source>
        <dbReference type="PROSITE" id="PS50822"/>
    </source>
</evidence>
<evidence type="ECO:0000313" key="11">
    <source>
        <dbReference type="EMBL" id="CAG9764078.1"/>
    </source>
</evidence>
<evidence type="ECO:0000256" key="1">
    <source>
        <dbReference type="ARBA" id="ARBA00004496"/>
    </source>
</evidence>
<keyword evidence="3" id="KW-0963">Cytoplasm</keyword>
<dbReference type="Pfam" id="PF23278">
    <property type="entry name" value="Piwi_N"/>
    <property type="match status" value="1"/>
</dbReference>
<evidence type="ECO:0000259" key="9">
    <source>
        <dbReference type="PROSITE" id="PS50821"/>
    </source>
</evidence>
<feature type="compositionally biased region" description="Gly residues" evidence="8">
    <location>
        <begin position="127"/>
        <end position="136"/>
    </location>
</feature>
<feature type="domain" description="PAZ" evidence="9">
    <location>
        <begin position="331"/>
        <end position="440"/>
    </location>
</feature>
<evidence type="ECO:0000256" key="7">
    <source>
        <dbReference type="ARBA" id="ARBA00038291"/>
    </source>
</evidence>
<dbReference type="InterPro" id="IPR014811">
    <property type="entry name" value="ArgoL1"/>
</dbReference>
<keyword evidence="5" id="KW-0694">RNA-binding</keyword>
<dbReference type="Proteomes" id="UP001152799">
    <property type="component" value="Chromosome 2"/>
</dbReference>
<feature type="region of interest" description="Disordered" evidence="8">
    <location>
        <begin position="1"/>
        <end position="80"/>
    </location>
</feature>
<dbReference type="Pfam" id="PF02171">
    <property type="entry name" value="Piwi"/>
    <property type="match status" value="1"/>
</dbReference>
<dbReference type="CDD" id="cd04658">
    <property type="entry name" value="Piwi_piwi-like_Euk"/>
    <property type="match status" value="1"/>
</dbReference>
<feature type="compositionally biased region" description="Low complexity" evidence="8">
    <location>
        <begin position="23"/>
        <end position="39"/>
    </location>
</feature>
<feature type="region of interest" description="Disordered" evidence="8">
    <location>
        <begin position="114"/>
        <end position="142"/>
    </location>
</feature>
<dbReference type="CDD" id="cd02845">
    <property type="entry name" value="PAZ_piwi_like"/>
    <property type="match status" value="1"/>
</dbReference>
<dbReference type="PANTHER" id="PTHR22891">
    <property type="entry name" value="EUKARYOTIC TRANSLATION INITIATION FACTOR 2C"/>
    <property type="match status" value="1"/>
</dbReference>
<dbReference type="GO" id="GO:0003723">
    <property type="term" value="F:RNA binding"/>
    <property type="evidence" value="ECO:0007669"/>
    <property type="project" value="UniProtKB-KW"/>
</dbReference>
<dbReference type="InterPro" id="IPR012337">
    <property type="entry name" value="RNaseH-like_sf"/>
</dbReference>
<evidence type="ECO:0000313" key="12">
    <source>
        <dbReference type="Proteomes" id="UP001152799"/>
    </source>
</evidence>
<dbReference type="Gene3D" id="3.40.50.2300">
    <property type="match status" value="1"/>
</dbReference>
<dbReference type="PROSITE" id="PS50822">
    <property type="entry name" value="PIWI"/>
    <property type="match status" value="1"/>
</dbReference>
<accession>A0A9N9QLR3</accession>
<keyword evidence="6" id="KW-0943">RNA-mediated gene silencing</keyword>
<dbReference type="Pfam" id="PF02170">
    <property type="entry name" value="PAZ"/>
    <property type="match status" value="1"/>
</dbReference>
<dbReference type="SMART" id="SM00949">
    <property type="entry name" value="PAZ"/>
    <property type="match status" value="1"/>
</dbReference>
<gene>
    <name evidence="11" type="ORF">CEUTPL_LOCUS4724</name>
</gene>
<dbReference type="InterPro" id="IPR036397">
    <property type="entry name" value="RNaseH_sf"/>
</dbReference>
<dbReference type="Gene3D" id="2.170.260.10">
    <property type="entry name" value="paz domain"/>
    <property type="match status" value="1"/>
</dbReference>
<evidence type="ECO:0000256" key="2">
    <source>
        <dbReference type="ARBA" id="ARBA00022473"/>
    </source>
</evidence>
<dbReference type="EMBL" id="OU892278">
    <property type="protein sequence ID" value="CAG9764078.1"/>
    <property type="molecule type" value="Genomic_DNA"/>
</dbReference>
<keyword evidence="12" id="KW-1185">Reference proteome</keyword>
<dbReference type="SMART" id="SM00950">
    <property type="entry name" value="Piwi"/>
    <property type="match status" value="1"/>
</dbReference>
<evidence type="ECO:0000256" key="6">
    <source>
        <dbReference type="ARBA" id="ARBA00023158"/>
    </source>
</evidence>
<dbReference type="FunFam" id="3.30.420.10:FF:000014">
    <property type="entry name" value="Piwi-like RNA-mediated gene silencing 1"/>
    <property type="match status" value="1"/>
</dbReference>
<comment type="subcellular location">
    <subcellularLocation>
        <location evidence="1">Cytoplasm</location>
    </subcellularLocation>
</comment>
<comment type="similarity">
    <text evidence="7">Belongs to the argonaute family. Piwi subfamily.</text>
</comment>
<keyword evidence="4" id="KW-0221">Differentiation</keyword>
<dbReference type="Gene3D" id="3.30.420.10">
    <property type="entry name" value="Ribonuclease H-like superfamily/Ribonuclease H"/>
    <property type="match status" value="1"/>
</dbReference>
<protein>
    <recommendedName>
        <fullName evidence="13">Piwi</fullName>
    </recommendedName>
</protein>
<dbReference type="AlphaFoldDB" id="A0A9N9QLR3"/>
<dbReference type="GO" id="GO:0005737">
    <property type="term" value="C:cytoplasm"/>
    <property type="evidence" value="ECO:0007669"/>
    <property type="project" value="UniProtKB-SubCell"/>
</dbReference>
<dbReference type="FunFam" id="2.170.260.10:FF:000003">
    <property type="entry name" value="Piwi-like RNA-mediated gene silencing 2"/>
    <property type="match status" value="1"/>
</dbReference>
<dbReference type="InterPro" id="IPR036085">
    <property type="entry name" value="PAZ_dom_sf"/>
</dbReference>
<evidence type="ECO:0000256" key="4">
    <source>
        <dbReference type="ARBA" id="ARBA00022782"/>
    </source>
</evidence>
<feature type="compositionally biased region" description="Low complexity" evidence="8">
    <location>
        <begin position="62"/>
        <end position="80"/>
    </location>
</feature>
<dbReference type="Pfam" id="PF08699">
    <property type="entry name" value="ArgoL1"/>
    <property type="match status" value="1"/>
</dbReference>
<evidence type="ECO:0000256" key="8">
    <source>
        <dbReference type="SAM" id="MobiDB-lite"/>
    </source>
</evidence>
<dbReference type="SUPFAM" id="SSF53098">
    <property type="entry name" value="Ribonuclease H-like"/>
    <property type="match status" value="1"/>
</dbReference>
<dbReference type="GO" id="GO:0030154">
    <property type="term" value="P:cell differentiation"/>
    <property type="evidence" value="ECO:0007669"/>
    <property type="project" value="UniProtKB-KW"/>
</dbReference>
<dbReference type="InterPro" id="IPR003100">
    <property type="entry name" value="PAZ_dom"/>
</dbReference>
<dbReference type="OrthoDB" id="445936at2759"/>
<dbReference type="PROSITE" id="PS50821">
    <property type="entry name" value="PAZ"/>
    <property type="match status" value="1"/>
</dbReference>
<name>A0A9N9QLR3_9CUCU</name>
<feature type="compositionally biased region" description="Basic residues" evidence="8">
    <location>
        <begin position="1"/>
        <end position="14"/>
    </location>
</feature>
<evidence type="ECO:0000256" key="3">
    <source>
        <dbReference type="ARBA" id="ARBA00022490"/>
    </source>
</evidence>
<sequence length="912" mass="102884">MESRGKGRGNRGRARGNLPQQDVPAPGQARPPQGAPPQGARGGRPVGPTPQGPATQPGPPGAWGARAQGPPPQQQAGWAARPLAPEISHPASVTLGRGSRQGGPEARESIDETIKVQQGGDADNGQTRGGGNGGVRGRTNRNEIINTRPDTCKSKKGSDGTVIRLKANYFQLISATKWGLNQYRVDFNPPIDDTRARKKLVANGIRPFNVTGYLFDGTVLYTPNRLHPEPCEFVSQDETTQQNIKVEIRMVGEVNEGDYHYLQLFNIIIRKCFNYMNFQLLGRNYFDPNLKVAIHEHNLELWPGFLTSMKQYEQNIMLNVDLSFKVLRTDKVYDLLLECGSSRDPKQEFQKRVIGAIVLTEYNNKTYRIDDVDFKKTPDDTFTKRDGSQISYRQYFQERYQIRIQHNEQPLLVSRSKPREIRAGMPDLVVLLPELCIMTGLSDKQRENFQLMRSMGEHTRVNPGDRMRKLLQFVERLRACPAALEEIRRWDLKLADCLIELQGRVLPQESLLLRSNQPIQGGEEADWTRNLRTAPMYHIVNVDKLAIIAPSRVTQAAQEFGQMLSKVGKGMSMNINSKVFAISDDRNSSYISEIEKVHAQMKPSMVMVVLTNNSGDRYNAIKKKCYIDNALPCQVMVARNLTSKGTMSIATKVAIQMNCKMGGAPWATTTPKNTMVVGYDVCRDTAQRSKSFAGMVASMDQGCTQYFSMAIEHAFEQELSSNIASFMLLACKRYQQINKVIPERILVYRDGVGDGQIQYVKEFEVEMIKTKLSEELYRDVPLKMAYIIVSKRINTKIFRAQANQRNDFNPPPGTVVDDVITWPERYDFYIVSQCVRQGTVAPTSYNVIEDTLGIDANKLQKFTYKMCHMYFNWSGTVRVPAPCQYAHKLAFLTAQSLHRPASSALNNTLYYL</sequence>
<evidence type="ECO:0000256" key="5">
    <source>
        <dbReference type="ARBA" id="ARBA00022884"/>
    </source>
</evidence>
<dbReference type="InterPro" id="IPR003165">
    <property type="entry name" value="Piwi"/>
</dbReference>